<dbReference type="SUPFAM" id="SSF47598">
    <property type="entry name" value="Ribbon-helix-helix"/>
    <property type="match status" value="1"/>
</dbReference>
<comment type="caution">
    <text evidence="2">The sequence shown here is derived from an EMBL/GenBank/DDBJ whole genome shotgun (WGS) entry which is preliminary data.</text>
</comment>
<name>A0ABU0EB10_9CELL</name>
<protein>
    <submittedName>
        <fullName evidence="2">Plasmid stability protein</fullName>
    </submittedName>
</protein>
<sequence>MTVITVRDVPDDVRDELAARAARGGMSMQEFLRAHLIDLTARPSATDALAQVRSRARAYPRLSYADLVDALGPDRR</sequence>
<reference evidence="2 3" key="1">
    <citation type="submission" date="2023-07" db="EMBL/GenBank/DDBJ databases">
        <title>Sorghum-associated microbial communities from plants grown in Nebraska, USA.</title>
        <authorList>
            <person name="Schachtman D."/>
        </authorList>
    </citation>
    <scope>NUCLEOTIDE SEQUENCE [LARGE SCALE GENOMIC DNA]</scope>
    <source>
        <strain evidence="2 3">BE332</strain>
    </source>
</reference>
<dbReference type="Gene3D" id="1.10.1220.10">
    <property type="entry name" value="Met repressor-like"/>
    <property type="match status" value="1"/>
</dbReference>
<proteinExistence type="predicted"/>
<evidence type="ECO:0000313" key="2">
    <source>
        <dbReference type="EMBL" id="MDQ0372455.1"/>
    </source>
</evidence>
<accession>A0ABU0EB10</accession>
<dbReference type="InterPro" id="IPR053853">
    <property type="entry name" value="FitA-like_RHH"/>
</dbReference>
<organism evidence="2 3">
    <name type="scientific">Cellulomonas humilata</name>
    <dbReference type="NCBI Taxonomy" id="144055"/>
    <lineage>
        <taxon>Bacteria</taxon>
        <taxon>Bacillati</taxon>
        <taxon>Actinomycetota</taxon>
        <taxon>Actinomycetes</taxon>
        <taxon>Micrococcales</taxon>
        <taxon>Cellulomonadaceae</taxon>
        <taxon>Cellulomonas</taxon>
    </lineage>
</organism>
<dbReference type="Proteomes" id="UP001239626">
    <property type="component" value="Unassembled WGS sequence"/>
</dbReference>
<evidence type="ECO:0000259" key="1">
    <source>
        <dbReference type="Pfam" id="PF22513"/>
    </source>
</evidence>
<dbReference type="Pfam" id="PF22513">
    <property type="entry name" value="FitA-like_RHH"/>
    <property type="match status" value="1"/>
</dbReference>
<dbReference type="InterPro" id="IPR010985">
    <property type="entry name" value="Ribbon_hlx_hlx"/>
</dbReference>
<evidence type="ECO:0000313" key="3">
    <source>
        <dbReference type="Proteomes" id="UP001239626"/>
    </source>
</evidence>
<dbReference type="EMBL" id="JAUSVB010000001">
    <property type="protein sequence ID" value="MDQ0372455.1"/>
    <property type="molecule type" value="Genomic_DNA"/>
</dbReference>
<dbReference type="RefSeq" id="WP_307489954.1">
    <property type="nucleotide sequence ID" value="NZ_JAUSVB010000001.1"/>
</dbReference>
<feature type="domain" description="Antitoxin FitA-like ribbon-helix-helix" evidence="1">
    <location>
        <begin position="4"/>
        <end position="36"/>
    </location>
</feature>
<keyword evidence="3" id="KW-1185">Reference proteome</keyword>
<dbReference type="InterPro" id="IPR013321">
    <property type="entry name" value="Arc_rbn_hlx_hlx"/>
</dbReference>
<gene>
    <name evidence="2" type="ORF">J2X26_000752</name>
</gene>